<dbReference type="GO" id="GO:0008374">
    <property type="term" value="F:O-acyltransferase activity"/>
    <property type="evidence" value="ECO:0007669"/>
    <property type="project" value="InterPro"/>
</dbReference>
<evidence type="ECO:0000256" key="10">
    <source>
        <dbReference type="ARBA" id="ARBA00023315"/>
    </source>
</evidence>
<name>A0A7S0B0Z4_9STRA</name>
<keyword evidence="10" id="KW-0012">Acyltransferase</keyword>
<dbReference type="PANTHER" id="PTHR12317">
    <property type="entry name" value="DIACYLGLYCEROL O-ACYLTRANSFERASE"/>
    <property type="match status" value="1"/>
</dbReference>
<keyword evidence="5" id="KW-0812">Transmembrane</keyword>
<keyword evidence="4" id="KW-0808">Transferase</keyword>
<comment type="similarity">
    <text evidence="2">Belongs to the diacylglycerol acyltransferase family.</text>
</comment>
<evidence type="ECO:0000313" key="11">
    <source>
        <dbReference type="EMBL" id="CAD8380274.1"/>
    </source>
</evidence>
<evidence type="ECO:0008006" key="12">
    <source>
        <dbReference type="Google" id="ProtNLM"/>
    </source>
</evidence>
<keyword evidence="9" id="KW-0472">Membrane</keyword>
<dbReference type="Pfam" id="PF03982">
    <property type="entry name" value="DAGAT"/>
    <property type="match status" value="1"/>
</dbReference>
<evidence type="ECO:0000256" key="2">
    <source>
        <dbReference type="ARBA" id="ARBA00005420"/>
    </source>
</evidence>
<evidence type="ECO:0000256" key="4">
    <source>
        <dbReference type="ARBA" id="ARBA00022679"/>
    </source>
</evidence>
<evidence type="ECO:0000256" key="9">
    <source>
        <dbReference type="ARBA" id="ARBA00023136"/>
    </source>
</evidence>
<evidence type="ECO:0000256" key="7">
    <source>
        <dbReference type="ARBA" id="ARBA00022989"/>
    </source>
</evidence>
<accession>A0A7S0B0Z4</accession>
<evidence type="ECO:0000256" key="8">
    <source>
        <dbReference type="ARBA" id="ARBA00023098"/>
    </source>
</evidence>
<evidence type="ECO:0000256" key="1">
    <source>
        <dbReference type="ARBA" id="ARBA00004477"/>
    </source>
</evidence>
<evidence type="ECO:0000256" key="5">
    <source>
        <dbReference type="ARBA" id="ARBA00022692"/>
    </source>
</evidence>
<sequence length="170" mass="19365">MLGMQGGYLPVEKRRLIEVMKSNQNVALVPGGVSEMLSCIPHDPTINVSVKHKGFVRLALQQGYDLVPTVFFHASDQYNNPGRSLQLWTYRKTGIPVGIPIYCNWLLMPFSNRTPIKVALGKKIAVAKIVAPTEEEVNELHYKFYAEVWRVFEKYAEEFGYGDRELAYVQ</sequence>
<proteinExistence type="inferred from homology"/>
<evidence type="ECO:0000256" key="3">
    <source>
        <dbReference type="ARBA" id="ARBA00022516"/>
    </source>
</evidence>
<gene>
    <name evidence="11" type="ORF">MPOL1434_LOCUS10944</name>
</gene>
<dbReference type="InterPro" id="IPR007130">
    <property type="entry name" value="DAGAT"/>
</dbReference>
<protein>
    <recommendedName>
        <fullName evidence="12">Acyltransferase</fullName>
    </recommendedName>
</protein>
<dbReference type="AlphaFoldDB" id="A0A7S0B0Z4"/>
<reference evidence="11" key="1">
    <citation type="submission" date="2021-01" db="EMBL/GenBank/DDBJ databases">
        <authorList>
            <person name="Corre E."/>
            <person name="Pelletier E."/>
            <person name="Niang G."/>
            <person name="Scheremetjew M."/>
            <person name="Finn R."/>
            <person name="Kale V."/>
            <person name="Holt S."/>
            <person name="Cochrane G."/>
            <person name="Meng A."/>
            <person name="Brown T."/>
            <person name="Cohen L."/>
        </authorList>
    </citation>
    <scope>NUCLEOTIDE SEQUENCE</scope>
    <source>
        <strain evidence="11">CCMP3303</strain>
    </source>
</reference>
<keyword evidence="8" id="KW-0443">Lipid metabolism</keyword>
<evidence type="ECO:0000256" key="6">
    <source>
        <dbReference type="ARBA" id="ARBA00022824"/>
    </source>
</evidence>
<comment type="subcellular location">
    <subcellularLocation>
        <location evidence="1">Endoplasmic reticulum membrane</location>
        <topology evidence="1">Multi-pass membrane protein</topology>
    </subcellularLocation>
</comment>
<dbReference type="GO" id="GO:0005789">
    <property type="term" value="C:endoplasmic reticulum membrane"/>
    <property type="evidence" value="ECO:0007669"/>
    <property type="project" value="UniProtKB-SubCell"/>
</dbReference>
<organism evidence="11">
    <name type="scientific">Minutocellus polymorphus</name>
    <dbReference type="NCBI Taxonomy" id="265543"/>
    <lineage>
        <taxon>Eukaryota</taxon>
        <taxon>Sar</taxon>
        <taxon>Stramenopiles</taxon>
        <taxon>Ochrophyta</taxon>
        <taxon>Bacillariophyta</taxon>
        <taxon>Mediophyceae</taxon>
        <taxon>Cymatosirophycidae</taxon>
        <taxon>Cymatosirales</taxon>
        <taxon>Cymatosiraceae</taxon>
        <taxon>Minutocellus</taxon>
    </lineage>
</organism>
<keyword evidence="7" id="KW-1133">Transmembrane helix</keyword>
<dbReference type="EMBL" id="HBEJ01018803">
    <property type="protein sequence ID" value="CAD8380274.1"/>
    <property type="molecule type" value="Transcribed_RNA"/>
</dbReference>
<keyword evidence="3" id="KW-0444">Lipid biosynthesis</keyword>
<dbReference type="GO" id="GO:0006629">
    <property type="term" value="P:lipid metabolic process"/>
    <property type="evidence" value="ECO:0007669"/>
    <property type="project" value="UniProtKB-KW"/>
</dbReference>
<keyword evidence="6" id="KW-0256">Endoplasmic reticulum</keyword>
<dbReference type="PANTHER" id="PTHR12317:SF34">
    <property type="entry name" value="ACYLTRANSFERASE"/>
    <property type="match status" value="1"/>
</dbReference>